<evidence type="ECO:0000313" key="3">
    <source>
        <dbReference type="EMBL" id="SFG48157.1"/>
    </source>
</evidence>
<dbReference type="Proteomes" id="UP000533017">
    <property type="component" value="Unassembled WGS sequence"/>
</dbReference>
<evidence type="ECO:0000259" key="1">
    <source>
        <dbReference type="Pfam" id="PF01909"/>
    </source>
</evidence>
<reference evidence="2 5" key="2">
    <citation type="submission" date="2020-07" db="EMBL/GenBank/DDBJ databases">
        <title>Sequencing the genomes of 1000 actinobacteria strains.</title>
        <authorList>
            <person name="Klenk H.-P."/>
        </authorList>
    </citation>
    <scope>NUCLEOTIDE SEQUENCE [LARGE SCALE GENOMIC DNA]</scope>
    <source>
        <strain evidence="2 5">DSM 45117</strain>
    </source>
</reference>
<organism evidence="3 4">
    <name type="scientific">Actinopolymorpha cephalotaxi</name>
    <dbReference type="NCBI Taxonomy" id="504797"/>
    <lineage>
        <taxon>Bacteria</taxon>
        <taxon>Bacillati</taxon>
        <taxon>Actinomycetota</taxon>
        <taxon>Actinomycetes</taxon>
        <taxon>Propionibacteriales</taxon>
        <taxon>Actinopolymorphaceae</taxon>
        <taxon>Actinopolymorpha</taxon>
    </lineage>
</organism>
<keyword evidence="3" id="KW-0808">Transferase</keyword>
<reference evidence="3 4" key="1">
    <citation type="submission" date="2016-10" db="EMBL/GenBank/DDBJ databases">
        <authorList>
            <person name="de Groot N.N."/>
        </authorList>
    </citation>
    <scope>NUCLEOTIDE SEQUENCE [LARGE SCALE GENOMIC DNA]</scope>
    <source>
        <strain evidence="3 4">CPCC 202808</strain>
    </source>
</reference>
<dbReference type="InterPro" id="IPR043519">
    <property type="entry name" value="NT_sf"/>
</dbReference>
<dbReference type="STRING" id="504797.SAMN05421678_106117"/>
<feature type="domain" description="Polymerase nucleotidyl transferase" evidence="1">
    <location>
        <begin position="28"/>
        <end position="80"/>
    </location>
</feature>
<evidence type="ECO:0000313" key="5">
    <source>
        <dbReference type="Proteomes" id="UP000533017"/>
    </source>
</evidence>
<proteinExistence type="predicted"/>
<dbReference type="GO" id="GO:0016779">
    <property type="term" value="F:nucleotidyltransferase activity"/>
    <property type="evidence" value="ECO:0007669"/>
    <property type="project" value="InterPro"/>
</dbReference>
<dbReference type="RefSeq" id="WP_092883348.1">
    <property type="nucleotide sequence ID" value="NZ_FOOI01000006.1"/>
</dbReference>
<evidence type="ECO:0000313" key="2">
    <source>
        <dbReference type="EMBL" id="NYH87100.1"/>
    </source>
</evidence>
<protein>
    <submittedName>
        <fullName evidence="3">Nucleotidyltransferase domain-containing protein</fullName>
    </submittedName>
</protein>
<evidence type="ECO:0000313" key="4">
    <source>
        <dbReference type="Proteomes" id="UP000199052"/>
    </source>
</evidence>
<dbReference type="InterPro" id="IPR002934">
    <property type="entry name" value="Polymerase_NTP_transf_dom"/>
</dbReference>
<dbReference type="EMBL" id="FOOI01000006">
    <property type="protein sequence ID" value="SFG48157.1"/>
    <property type="molecule type" value="Genomic_DNA"/>
</dbReference>
<dbReference type="Proteomes" id="UP000199052">
    <property type="component" value="Unassembled WGS sequence"/>
</dbReference>
<dbReference type="OrthoDB" id="4066793at2"/>
<dbReference type="Pfam" id="PF01909">
    <property type="entry name" value="NTP_transf_2"/>
    <property type="match status" value="1"/>
</dbReference>
<dbReference type="SUPFAM" id="SSF81301">
    <property type="entry name" value="Nucleotidyltransferase"/>
    <property type="match status" value="1"/>
</dbReference>
<dbReference type="AlphaFoldDB" id="A0A1I2SB85"/>
<accession>A0A1I2SB85</accession>
<keyword evidence="5" id="KW-1185">Reference proteome</keyword>
<dbReference type="EMBL" id="JACBZA010000001">
    <property type="protein sequence ID" value="NYH87100.1"/>
    <property type="molecule type" value="Genomic_DNA"/>
</dbReference>
<sequence>MSSSLPAQVHEVTDTYLRLVDAAVPGLVDGLYLHGSTALGDFCPGHSDIDFVALTPHRPADAEVAALASVHKELDRLHPRPYFDGAYLLSADLAADPDLCPDVPACHEATFEPSGHRMVSLVTWHELHEYGVAVRGPAIGKLDVWTDEATLLANTRTNLRTYWKRWVGDLDRLTETAPDRAVDPWFVEWCVLGSVRLHALLVTGRLHSKGGAGRWAVEVEAFGPRWRPILTEALRIRSDDDGPSAYADLRHRLRDTRDFLAAVVAANEV</sequence>
<gene>
    <name evidence="2" type="ORF">FHR37_005951</name>
    <name evidence="3" type="ORF">SAMN05421678_106117</name>
</gene>
<name>A0A1I2SB85_9ACTN</name>